<dbReference type="AlphaFoldDB" id="A0A974PU22"/>
<protein>
    <submittedName>
        <fullName evidence="1">Uncharacterized protein</fullName>
    </submittedName>
</protein>
<proteinExistence type="predicted"/>
<organism evidence="1 2">
    <name type="scientific">Xanthobacter dioxanivorans</name>
    <dbReference type="NCBI Taxonomy" id="2528964"/>
    <lineage>
        <taxon>Bacteria</taxon>
        <taxon>Pseudomonadati</taxon>
        <taxon>Pseudomonadota</taxon>
        <taxon>Alphaproteobacteria</taxon>
        <taxon>Hyphomicrobiales</taxon>
        <taxon>Xanthobacteraceae</taxon>
        <taxon>Xanthobacter</taxon>
    </lineage>
</organism>
<dbReference type="Pfam" id="PF19649">
    <property type="entry name" value="DUF6152"/>
    <property type="match status" value="1"/>
</dbReference>
<accession>A0A974PU22</accession>
<dbReference type="EMBL" id="CP063362">
    <property type="protein sequence ID" value="QRG09705.1"/>
    <property type="molecule type" value="Genomic_DNA"/>
</dbReference>
<evidence type="ECO:0000313" key="1">
    <source>
        <dbReference type="EMBL" id="QRG09705.1"/>
    </source>
</evidence>
<gene>
    <name evidence="1" type="ORF">EZH22_17305</name>
</gene>
<dbReference type="InterPro" id="IPR046150">
    <property type="entry name" value="DUF6152"/>
</dbReference>
<dbReference type="KEGG" id="xdi:EZH22_17305"/>
<name>A0A974PU22_9HYPH</name>
<keyword evidence="2" id="KW-1185">Reference proteome</keyword>
<sequence>MPWVLAGLLSSVGAAVAHHGWGSYDTSKAFTMTGPVAHLEWSNPHAHLAMQHDGSTWIATLAPISRMQTRGLTPEMLQTGTQVSIYGYPSTRTVGEMRAERITVGGKTVELR</sequence>
<dbReference type="Proteomes" id="UP000596427">
    <property type="component" value="Chromosome"/>
</dbReference>
<reference evidence="1 2" key="1">
    <citation type="submission" date="2020-10" db="EMBL/GenBank/DDBJ databases">
        <title>Degradation of 1,4-Dioxane by Xanthobacter sp. YN2, via a Novel Group-2 Soluble Di-Iron Monooxygenase.</title>
        <authorList>
            <person name="Ma F."/>
            <person name="Wang Y."/>
            <person name="Yang J."/>
            <person name="Guo H."/>
            <person name="Su D."/>
            <person name="Yu L."/>
        </authorList>
    </citation>
    <scope>NUCLEOTIDE SEQUENCE [LARGE SCALE GENOMIC DNA]</scope>
    <source>
        <strain evidence="1 2">YN2</strain>
    </source>
</reference>
<evidence type="ECO:0000313" key="2">
    <source>
        <dbReference type="Proteomes" id="UP000596427"/>
    </source>
</evidence>